<feature type="compositionally biased region" description="Low complexity" evidence="1">
    <location>
        <begin position="136"/>
        <end position="147"/>
    </location>
</feature>
<accession>A0A930UEW0</accession>
<dbReference type="Proteomes" id="UP000646211">
    <property type="component" value="Unassembled WGS sequence"/>
</dbReference>
<keyword evidence="2" id="KW-0472">Membrane</keyword>
<dbReference type="RefSeq" id="WP_194313245.1">
    <property type="nucleotide sequence ID" value="NZ_JADHEC010000063.1"/>
</dbReference>
<dbReference type="EMBL" id="JADHEC010000063">
    <property type="protein sequence ID" value="MBF2710021.1"/>
    <property type="molecule type" value="Genomic_DNA"/>
</dbReference>
<dbReference type="AlphaFoldDB" id="A0A930UEW0"/>
<feature type="region of interest" description="Disordered" evidence="1">
    <location>
        <begin position="128"/>
        <end position="147"/>
    </location>
</feature>
<name>A0A930UEW0_9FLAO</name>
<gene>
    <name evidence="3" type="ORF">IR213_15730</name>
</gene>
<comment type="caution">
    <text evidence="3">The sequence shown here is derived from an EMBL/GenBank/DDBJ whole genome shotgun (WGS) entry which is preliminary data.</text>
</comment>
<evidence type="ECO:0000256" key="2">
    <source>
        <dbReference type="SAM" id="Phobius"/>
    </source>
</evidence>
<protein>
    <submittedName>
        <fullName evidence="3">Uncharacterized protein</fullName>
    </submittedName>
</protein>
<organism evidence="3 4">
    <name type="scientific">Flavobacterium soyangense</name>
    <dbReference type="NCBI Taxonomy" id="2023265"/>
    <lineage>
        <taxon>Bacteria</taxon>
        <taxon>Pseudomonadati</taxon>
        <taxon>Bacteroidota</taxon>
        <taxon>Flavobacteriia</taxon>
        <taxon>Flavobacteriales</taxon>
        <taxon>Flavobacteriaceae</taxon>
        <taxon>Flavobacterium</taxon>
    </lineage>
</organism>
<evidence type="ECO:0000313" key="3">
    <source>
        <dbReference type="EMBL" id="MBF2710021.1"/>
    </source>
</evidence>
<sequence length="404" mass="46487">MSVSAIPNPKKTIQVDFPIERVKLSVKNINLINSKYTFSSSNEIFNQYTYSALELLSLGVYVDINLNNISEFKTEITVEIRRKIGSFNDSYEITKSNDHIVSIYDCIAKLTCKSPEEIENLKNEQIEKLKPSKKPNNLSRNNSNTQTSTTNAWYEKKWLVIFLCVVFFPVGLYGLWKNTTIANNWKFAITSLIAIIIIASWGDNSKIGKYTKEELPKNFSYDIIKDESNEVLEKNQLYVELSGKLTEGQIATLAEELFNSKKEERRFYMFYQLKGVENNVSSWATSHFDPELEIVITGSTTAEDVNKDKLSEKIEGEVIGKWDENKYTFSNLIIYKKGNKTFIKTVFKNGQTSDVELEESKTEKGIRFDYKDGGYNGEYFILNNENRLELYNSENKNFTTATPK</sequence>
<feature type="transmembrane region" description="Helical" evidence="2">
    <location>
        <begin position="158"/>
        <end position="176"/>
    </location>
</feature>
<evidence type="ECO:0000313" key="4">
    <source>
        <dbReference type="Proteomes" id="UP000646211"/>
    </source>
</evidence>
<keyword evidence="2" id="KW-0812">Transmembrane</keyword>
<evidence type="ECO:0000256" key="1">
    <source>
        <dbReference type="SAM" id="MobiDB-lite"/>
    </source>
</evidence>
<keyword evidence="4" id="KW-1185">Reference proteome</keyword>
<reference evidence="3" key="1">
    <citation type="submission" date="2020-11" db="EMBL/GenBank/DDBJ databases">
        <title>Genome of Flavobacterium soyangense.</title>
        <authorList>
            <person name="Liu Q."/>
            <person name="Xin Y.-H."/>
        </authorList>
    </citation>
    <scope>NUCLEOTIDE SEQUENCE</scope>
    <source>
        <strain evidence="3">CGMCC 1.13493</strain>
    </source>
</reference>
<proteinExistence type="predicted"/>
<feature type="transmembrane region" description="Helical" evidence="2">
    <location>
        <begin position="182"/>
        <end position="202"/>
    </location>
</feature>
<keyword evidence="2" id="KW-1133">Transmembrane helix</keyword>